<keyword evidence="2" id="KW-1185">Reference proteome</keyword>
<evidence type="ECO:0000313" key="2">
    <source>
        <dbReference type="Proteomes" id="UP000286415"/>
    </source>
</evidence>
<evidence type="ECO:0000313" key="1">
    <source>
        <dbReference type="EMBL" id="KAG5449059.1"/>
    </source>
</evidence>
<name>A0A3R7D4A6_CLOSI</name>
<gene>
    <name evidence="1" type="ORF">CSKR_100284</name>
</gene>
<dbReference type="InParanoid" id="A0A3R7D4A6"/>
<proteinExistence type="predicted"/>
<protein>
    <submittedName>
        <fullName evidence="1">Uncharacterized protein</fullName>
    </submittedName>
</protein>
<comment type="caution">
    <text evidence="1">The sequence shown here is derived from an EMBL/GenBank/DDBJ whole genome shotgun (WGS) entry which is preliminary data.</text>
</comment>
<reference evidence="1 2" key="2">
    <citation type="journal article" date="2021" name="Genomics">
        <title>High-quality reference genome for Clonorchis sinensis.</title>
        <authorList>
            <person name="Young N.D."/>
            <person name="Stroehlein A.J."/>
            <person name="Kinkar L."/>
            <person name="Wang T."/>
            <person name="Sohn W.M."/>
            <person name="Chang B.C.H."/>
            <person name="Kaur P."/>
            <person name="Weisz D."/>
            <person name="Dudchenko O."/>
            <person name="Aiden E.L."/>
            <person name="Korhonen P.K."/>
            <person name="Gasser R.B."/>
        </authorList>
    </citation>
    <scope>NUCLEOTIDE SEQUENCE [LARGE SCALE GENOMIC DNA]</scope>
    <source>
        <strain evidence="1">Cs-k2</strain>
    </source>
</reference>
<sequence>FLNSVHTLSWKKLFRSLPKTLQQSRTAFALFEDHQAASCFSSYDIRLLVVRGLSALGLTAPLWSNEVPASAAHGIIAAFKADYDVMSEALGRSIIRVAEFGKLFHASVMRILS</sequence>
<accession>A0A3R7D4A6</accession>
<feature type="non-terminal residue" evidence="1">
    <location>
        <position position="1"/>
    </location>
</feature>
<dbReference type="AlphaFoldDB" id="A0A3R7D4A6"/>
<organism evidence="1 2">
    <name type="scientific">Clonorchis sinensis</name>
    <name type="common">Chinese liver fluke</name>
    <dbReference type="NCBI Taxonomy" id="79923"/>
    <lineage>
        <taxon>Eukaryota</taxon>
        <taxon>Metazoa</taxon>
        <taxon>Spiralia</taxon>
        <taxon>Lophotrochozoa</taxon>
        <taxon>Platyhelminthes</taxon>
        <taxon>Trematoda</taxon>
        <taxon>Digenea</taxon>
        <taxon>Opisthorchiida</taxon>
        <taxon>Opisthorchiata</taxon>
        <taxon>Opisthorchiidae</taxon>
        <taxon>Clonorchis</taxon>
    </lineage>
</organism>
<reference evidence="1 2" key="1">
    <citation type="journal article" date="2018" name="Biotechnol. Adv.">
        <title>Improved genomic resources and new bioinformatic workflow for the carcinogenic parasite Clonorchis sinensis: Biotechnological implications.</title>
        <authorList>
            <person name="Wang D."/>
            <person name="Korhonen P.K."/>
            <person name="Gasser R.B."/>
            <person name="Young N.D."/>
        </authorList>
    </citation>
    <scope>NUCLEOTIDE SEQUENCE [LARGE SCALE GENOMIC DNA]</scope>
    <source>
        <strain evidence="1">Cs-k2</strain>
    </source>
</reference>
<dbReference type="EMBL" id="NIRI02000042">
    <property type="protein sequence ID" value="KAG5449059.1"/>
    <property type="molecule type" value="Genomic_DNA"/>
</dbReference>
<dbReference type="Proteomes" id="UP000286415">
    <property type="component" value="Unassembled WGS sequence"/>
</dbReference>